<dbReference type="SUPFAM" id="SSF49464">
    <property type="entry name" value="Carboxypeptidase regulatory domain-like"/>
    <property type="match status" value="1"/>
</dbReference>
<evidence type="ECO:0000313" key="3">
    <source>
        <dbReference type="Proteomes" id="UP000278983"/>
    </source>
</evidence>
<dbReference type="Proteomes" id="UP000278983">
    <property type="component" value="Unassembled WGS sequence"/>
</dbReference>
<dbReference type="OrthoDB" id="603275at2"/>
<evidence type="ECO:0008006" key="4">
    <source>
        <dbReference type="Google" id="ProtNLM"/>
    </source>
</evidence>
<feature type="transmembrane region" description="Helical" evidence="1">
    <location>
        <begin position="21"/>
        <end position="42"/>
    </location>
</feature>
<organism evidence="2 3">
    <name type="scientific">Prevotella koreensis</name>
    <dbReference type="NCBI Taxonomy" id="2490854"/>
    <lineage>
        <taxon>Bacteria</taxon>
        <taxon>Pseudomonadati</taxon>
        <taxon>Bacteroidota</taxon>
        <taxon>Bacteroidia</taxon>
        <taxon>Bacteroidales</taxon>
        <taxon>Prevotellaceae</taxon>
        <taxon>Prevotella</taxon>
    </lineage>
</organism>
<dbReference type="AlphaFoldDB" id="A0A3S0R9S0"/>
<sequence length="893" mass="101067">MGVNTKHLIVLVNGCMTVSKRACLCMLFCLFPFIAIYSQMYVGGQVRGEDDMPVMGASVLLYNDSLLTPPMVAYSTTQQDGTFRIDTKKDKQSYWLVVRSLGYKDYKQEVTSGGEDFYIVLSEGNTMLSEVVVKGFYSGVKISGDTIKFDTKHLRNGFENSVSDLLTSLPGVSVTDDGSVSYGGDAVNKLLIDGKDLFTKDAGGYVLKNMAADLVDGAEIIKNYKAGNIGDRFSQKDQLALNIKTKGIGHISGRADLNYGYKNRYNFRSFTMGTAERFSFTSLLAGNNIGVPLFTIGEYIKRIIDIEDLNSDGSIRMTLSDTESSLFYRPDNVHKDLSDIMLFDAKYKFSKKLVLSGNVLLNHFSQAGRSHREDIFLSDLSVANTFSNNEQNGNFIIGKLKADWKPRGNVHTQMNVKFDATGMKDRNDARTDGGDITENAINNNKKTCAAEADISTKIGIGDGLFTTLANIRYNCWKRAMQLNTNKKILPVSYFLTPDNIYLYNDSMNTERLHAALFLGYSFVLKNNFKFETSVNYLYDTQELSLVRRNDMAENDERLDINELALKFYLKNDSHKMWYRIGAMLVSENNRYTSRFSNHSWAIYPLAEIGYKFNVFRNLSLSLTRGNELIDMEKLSGLNIVNAYNEISAGSGIMSPYNKSNKLMLSYQDYNVDKQLFFVVLANMSSGRNTIMQNIVQNNIVSITKYESGGTDDNVYFMTTIDKRFKRLPLTLKGTLSANYMKNASAINNKMNETKMYFFSSDLNVTTKFKSLFNFDLSMKYSHNRSVVSITDIRSDADKIDIVSKLLFRANNLRGQLQFGYYRVTGNGYKSNLYDLGCNIDYKINKLMLALTVKNILNLRETEWWNTVTTPYYTSTESYSRIPGYIMLGLVYNY</sequence>
<reference evidence="2 3" key="1">
    <citation type="submission" date="2018-12" db="EMBL/GenBank/DDBJ databases">
        <title>Genome sequencing of Prevotella sp. KCOM 3155 (= JS262).</title>
        <authorList>
            <person name="Kook J.-K."/>
            <person name="Park S.-N."/>
            <person name="Lim Y.K."/>
        </authorList>
    </citation>
    <scope>NUCLEOTIDE SEQUENCE [LARGE SCALE GENOMIC DNA]</scope>
    <source>
        <strain evidence="2 3">KCOM 3155</strain>
    </source>
</reference>
<proteinExistence type="predicted"/>
<gene>
    <name evidence="2" type="ORF">EHV08_02090</name>
</gene>
<comment type="caution">
    <text evidence="2">The sequence shown here is derived from an EMBL/GenBank/DDBJ whole genome shotgun (WGS) entry which is preliminary data.</text>
</comment>
<keyword evidence="1" id="KW-1133">Transmembrane helix</keyword>
<dbReference type="Gene3D" id="2.40.160.20">
    <property type="match status" value="1"/>
</dbReference>
<dbReference type="RefSeq" id="WP_126677776.1">
    <property type="nucleotide sequence ID" value="NZ_RYYU01000001.1"/>
</dbReference>
<keyword evidence="1" id="KW-0812">Transmembrane</keyword>
<dbReference type="EMBL" id="RYYU01000001">
    <property type="protein sequence ID" value="RUL58680.1"/>
    <property type="molecule type" value="Genomic_DNA"/>
</dbReference>
<accession>A0A3S0R9S0</accession>
<keyword evidence="1" id="KW-0472">Membrane</keyword>
<name>A0A3S0R9S0_9BACT</name>
<evidence type="ECO:0000313" key="2">
    <source>
        <dbReference type="EMBL" id="RUL58680.1"/>
    </source>
</evidence>
<dbReference type="SUPFAM" id="SSF56935">
    <property type="entry name" value="Porins"/>
    <property type="match status" value="1"/>
</dbReference>
<keyword evidence="3" id="KW-1185">Reference proteome</keyword>
<protein>
    <recommendedName>
        <fullName evidence="4">TonB-dependent receptor</fullName>
    </recommendedName>
</protein>
<evidence type="ECO:0000256" key="1">
    <source>
        <dbReference type="SAM" id="Phobius"/>
    </source>
</evidence>
<dbReference type="InterPro" id="IPR008969">
    <property type="entry name" value="CarboxyPept-like_regulatory"/>
</dbReference>